<dbReference type="AlphaFoldDB" id="A0A2R8AI10"/>
<evidence type="ECO:0000256" key="2">
    <source>
        <dbReference type="PIRNR" id="PIRNR006241"/>
    </source>
</evidence>
<dbReference type="Proteomes" id="UP000244911">
    <property type="component" value="Unassembled WGS sequence"/>
</dbReference>
<evidence type="ECO:0000313" key="5">
    <source>
        <dbReference type="EMBL" id="SPF75660.1"/>
    </source>
</evidence>
<evidence type="ECO:0000313" key="6">
    <source>
        <dbReference type="Proteomes" id="UP000244911"/>
    </source>
</evidence>
<dbReference type="PIRSF" id="PIRSF006241">
    <property type="entry name" value="HyI"/>
    <property type="match status" value="1"/>
</dbReference>
<gene>
    <name evidence="5" type="primary">ygbM</name>
    <name evidence="5" type="ORF">ALP8811_00653</name>
</gene>
<dbReference type="InterPro" id="IPR036237">
    <property type="entry name" value="Xyl_isomerase-like_sf"/>
</dbReference>
<evidence type="ECO:0000259" key="4">
    <source>
        <dbReference type="Pfam" id="PF01261"/>
    </source>
</evidence>
<evidence type="ECO:0000256" key="1">
    <source>
        <dbReference type="ARBA" id="ARBA00023235"/>
    </source>
</evidence>
<evidence type="ECO:0000256" key="3">
    <source>
        <dbReference type="PIRSR" id="PIRSR006241-50"/>
    </source>
</evidence>
<dbReference type="InterPro" id="IPR013022">
    <property type="entry name" value="Xyl_isomerase-like_TIM-brl"/>
</dbReference>
<dbReference type="PANTHER" id="PTHR43489:SF6">
    <property type="entry name" value="HYDROXYPYRUVATE ISOMERASE-RELATED"/>
    <property type="match status" value="1"/>
</dbReference>
<protein>
    <submittedName>
        <fullName evidence="5">Hydroxypyruvate isomerase YgbM</fullName>
        <ecNumber evidence="5">5.3.1.22</ecNumber>
    </submittedName>
</protein>
<accession>A0A2R8AI10</accession>
<organism evidence="5 6">
    <name type="scientific">Aliiroseovarius pelagivivens</name>
    <dbReference type="NCBI Taxonomy" id="1639690"/>
    <lineage>
        <taxon>Bacteria</taxon>
        <taxon>Pseudomonadati</taxon>
        <taxon>Pseudomonadota</taxon>
        <taxon>Alphaproteobacteria</taxon>
        <taxon>Rhodobacterales</taxon>
        <taxon>Paracoccaceae</taxon>
        <taxon>Aliiroseovarius</taxon>
    </lineage>
</organism>
<dbReference type="EC" id="5.3.1.22" evidence="5"/>
<dbReference type="OrthoDB" id="9786584at2"/>
<dbReference type="EMBL" id="OMOI01000001">
    <property type="protein sequence ID" value="SPF75660.1"/>
    <property type="molecule type" value="Genomic_DNA"/>
</dbReference>
<dbReference type="SUPFAM" id="SSF51658">
    <property type="entry name" value="Xylose isomerase-like"/>
    <property type="match status" value="1"/>
</dbReference>
<dbReference type="GO" id="GO:0008903">
    <property type="term" value="F:hydroxypyruvate isomerase activity"/>
    <property type="evidence" value="ECO:0007669"/>
    <property type="project" value="UniProtKB-EC"/>
</dbReference>
<keyword evidence="5" id="KW-0670">Pyruvate</keyword>
<comment type="similarity">
    <text evidence="2">Belongs to the hyi family.</text>
</comment>
<proteinExistence type="inferred from homology"/>
<sequence length="252" mass="27877">MPRFAANLTLLFTELPYLDRFEAAAEAGFTAVEVLFPYDDAAQEIQRRLTANGLHMVLINTPPPNWTGGPRGFAAVPGGQDRFRYDFKRALRFAQAFGATHLHIMAGAADGHTARAAFVENLKWASAQAPKQSLTIEPINRDDMPGYFLSDYDLAADILAEVAAPNLGLQFDAYHAHKITGDMPATWKKVKHLTRHIQVGGLPDRHEPVAGVIDYPAWFRQLDDEGYDGWVSGEYHPAGPTEDGLSWIKGFD</sequence>
<feature type="active site" description="Proton donor/acceptor" evidence="3">
    <location>
        <position position="137"/>
    </location>
</feature>
<dbReference type="Pfam" id="PF01261">
    <property type="entry name" value="AP_endonuc_2"/>
    <property type="match status" value="1"/>
</dbReference>
<name>A0A2R8AI10_9RHOB</name>
<dbReference type="InterPro" id="IPR026040">
    <property type="entry name" value="HyI-like"/>
</dbReference>
<feature type="active site" description="Proton donor/acceptor" evidence="3">
    <location>
        <position position="234"/>
    </location>
</feature>
<keyword evidence="6" id="KW-1185">Reference proteome</keyword>
<dbReference type="PANTHER" id="PTHR43489">
    <property type="entry name" value="ISOMERASE"/>
    <property type="match status" value="1"/>
</dbReference>
<keyword evidence="1 2" id="KW-0413">Isomerase</keyword>
<dbReference type="GO" id="GO:0046487">
    <property type="term" value="P:glyoxylate metabolic process"/>
    <property type="evidence" value="ECO:0007669"/>
    <property type="project" value="TreeGrafter"/>
</dbReference>
<dbReference type="InterPro" id="IPR050417">
    <property type="entry name" value="Sugar_Epim/Isomerase"/>
</dbReference>
<feature type="domain" description="Xylose isomerase-like TIM barrel" evidence="4">
    <location>
        <begin position="21"/>
        <end position="249"/>
    </location>
</feature>
<dbReference type="RefSeq" id="WP_108855737.1">
    <property type="nucleotide sequence ID" value="NZ_OMOI01000001.1"/>
</dbReference>
<reference evidence="5 6" key="1">
    <citation type="submission" date="2018-03" db="EMBL/GenBank/DDBJ databases">
        <authorList>
            <person name="Keele B.F."/>
        </authorList>
    </citation>
    <scope>NUCLEOTIDE SEQUENCE [LARGE SCALE GENOMIC DNA]</scope>
    <source>
        <strain evidence="5 6">CECT 8811</strain>
    </source>
</reference>
<dbReference type="Gene3D" id="3.20.20.150">
    <property type="entry name" value="Divalent-metal-dependent TIM barrel enzymes"/>
    <property type="match status" value="1"/>
</dbReference>